<sequence>MTVDKCVVTCSGKGFHIAGAEYSSECYCGDAFQGTATGGGLGAPDSDCNMPCAGESTQTCGGGNRLSIYSTPQKTTAPTGPTLPSGWAYISCKQDGSNRLLTGYSFTSASLTVESCVSTCKSRGFTYAGLEYADECYCGTGYAVSPVTAPESDCSMACAGNSTEKCGSGYRLSVYSSEAVSSSNTLVLPTYWGKNSSCIVEASTGRSLSGVSLIDSGMTVEKCASLCDSNGFIYAGLEFADECYCGNAISTANGGGVSASSSSQCNMPCAGNSGEVCGAGFRITLYSKGTAAPATTLPPGWSLDMCAIDNPSRVLTGYQGTDSALTPTSCINKCASLGFVLAGLENGNECYCGNILTNNPIGARDNQCATPCAGDASQNCGGGYRMLIYQKASYAA</sequence>
<feature type="domain" description="WSC" evidence="7">
    <location>
        <begin position="1"/>
        <end position="72"/>
    </location>
</feature>
<dbReference type="EMBL" id="JARJCM010000136">
    <property type="protein sequence ID" value="KAJ7026549.1"/>
    <property type="molecule type" value="Genomic_DNA"/>
</dbReference>
<evidence type="ECO:0000256" key="6">
    <source>
        <dbReference type="ARBA" id="ARBA00023180"/>
    </source>
</evidence>
<feature type="domain" description="WSC" evidence="7">
    <location>
        <begin position="192"/>
        <end position="289"/>
    </location>
</feature>
<protein>
    <submittedName>
        <fullName evidence="8">WSC domain-containing protein</fullName>
    </submittedName>
</protein>
<keyword evidence="9" id="KW-1185">Reference proteome</keyword>
<dbReference type="InterPro" id="IPR051836">
    <property type="entry name" value="Kremen_rcpt"/>
</dbReference>
<proteinExistence type="predicted"/>
<evidence type="ECO:0000256" key="3">
    <source>
        <dbReference type="ARBA" id="ARBA00022729"/>
    </source>
</evidence>
<accession>A0AAD6SF94</accession>
<dbReference type="SMART" id="SM00321">
    <property type="entry name" value="WSC"/>
    <property type="match status" value="4"/>
</dbReference>
<evidence type="ECO:0000259" key="7">
    <source>
        <dbReference type="PROSITE" id="PS51212"/>
    </source>
</evidence>
<dbReference type="PANTHER" id="PTHR24269:SF16">
    <property type="entry name" value="PROTEIN SLG1"/>
    <property type="match status" value="1"/>
</dbReference>
<dbReference type="Proteomes" id="UP001218188">
    <property type="component" value="Unassembled WGS sequence"/>
</dbReference>
<reference evidence="8" key="1">
    <citation type="submission" date="2023-03" db="EMBL/GenBank/DDBJ databases">
        <title>Massive genome expansion in bonnet fungi (Mycena s.s.) driven by repeated elements and novel gene families across ecological guilds.</title>
        <authorList>
            <consortium name="Lawrence Berkeley National Laboratory"/>
            <person name="Harder C.B."/>
            <person name="Miyauchi S."/>
            <person name="Viragh M."/>
            <person name="Kuo A."/>
            <person name="Thoen E."/>
            <person name="Andreopoulos B."/>
            <person name="Lu D."/>
            <person name="Skrede I."/>
            <person name="Drula E."/>
            <person name="Henrissat B."/>
            <person name="Morin E."/>
            <person name="Kohler A."/>
            <person name="Barry K."/>
            <person name="LaButti K."/>
            <person name="Morin E."/>
            <person name="Salamov A."/>
            <person name="Lipzen A."/>
            <person name="Mereny Z."/>
            <person name="Hegedus B."/>
            <person name="Baldrian P."/>
            <person name="Stursova M."/>
            <person name="Weitz H."/>
            <person name="Taylor A."/>
            <person name="Grigoriev I.V."/>
            <person name="Nagy L.G."/>
            <person name="Martin F."/>
            <person name="Kauserud H."/>
        </authorList>
    </citation>
    <scope>NUCLEOTIDE SEQUENCE</scope>
    <source>
        <strain evidence="8">CBHHK200</strain>
    </source>
</reference>
<evidence type="ECO:0000256" key="5">
    <source>
        <dbReference type="ARBA" id="ARBA00023136"/>
    </source>
</evidence>
<dbReference type="PANTHER" id="PTHR24269">
    <property type="entry name" value="KREMEN PROTEIN"/>
    <property type="match status" value="1"/>
</dbReference>
<organism evidence="8 9">
    <name type="scientific">Mycena alexandri</name>
    <dbReference type="NCBI Taxonomy" id="1745969"/>
    <lineage>
        <taxon>Eukaryota</taxon>
        <taxon>Fungi</taxon>
        <taxon>Dikarya</taxon>
        <taxon>Basidiomycota</taxon>
        <taxon>Agaricomycotina</taxon>
        <taxon>Agaricomycetes</taxon>
        <taxon>Agaricomycetidae</taxon>
        <taxon>Agaricales</taxon>
        <taxon>Marasmiineae</taxon>
        <taxon>Mycenaceae</taxon>
        <taxon>Mycena</taxon>
    </lineage>
</organism>
<evidence type="ECO:0000256" key="1">
    <source>
        <dbReference type="ARBA" id="ARBA00004167"/>
    </source>
</evidence>
<keyword evidence="2" id="KW-0812">Transmembrane</keyword>
<evidence type="ECO:0000256" key="2">
    <source>
        <dbReference type="ARBA" id="ARBA00022692"/>
    </source>
</evidence>
<dbReference type="AlphaFoldDB" id="A0AAD6SF94"/>
<comment type="subcellular location">
    <subcellularLocation>
        <location evidence="1">Membrane</location>
        <topology evidence="1">Single-pass membrane protein</topology>
    </subcellularLocation>
</comment>
<dbReference type="Pfam" id="PF01822">
    <property type="entry name" value="WSC"/>
    <property type="match status" value="4"/>
</dbReference>
<keyword evidence="5" id="KW-0472">Membrane</keyword>
<evidence type="ECO:0000313" key="8">
    <source>
        <dbReference type="EMBL" id="KAJ7026549.1"/>
    </source>
</evidence>
<name>A0AAD6SF94_9AGAR</name>
<dbReference type="InterPro" id="IPR002889">
    <property type="entry name" value="WSC_carb-bd"/>
</dbReference>
<evidence type="ECO:0000313" key="9">
    <source>
        <dbReference type="Proteomes" id="UP001218188"/>
    </source>
</evidence>
<keyword evidence="6" id="KW-0325">Glycoprotein</keyword>
<keyword evidence="4" id="KW-1133">Transmembrane helix</keyword>
<keyword evidence="3" id="KW-0732">Signal</keyword>
<evidence type="ECO:0000256" key="4">
    <source>
        <dbReference type="ARBA" id="ARBA00022989"/>
    </source>
</evidence>
<gene>
    <name evidence="8" type="ORF">C8F04DRAFT_107272</name>
</gene>
<dbReference type="PROSITE" id="PS51212">
    <property type="entry name" value="WSC"/>
    <property type="match status" value="4"/>
</dbReference>
<comment type="caution">
    <text evidence="8">The sequence shown here is derived from an EMBL/GenBank/DDBJ whole genome shotgun (WGS) entry which is preliminary data.</text>
</comment>
<feature type="domain" description="WSC" evidence="7">
    <location>
        <begin position="300"/>
        <end position="392"/>
    </location>
</feature>
<feature type="domain" description="WSC" evidence="7">
    <location>
        <begin position="86"/>
        <end position="178"/>
    </location>
</feature>
<dbReference type="GO" id="GO:0005886">
    <property type="term" value="C:plasma membrane"/>
    <property type="evidence" value="ECO:0007669"/>
    <property type="project" value="TreeGrafter"/>
</dbReference>